<accession>A0A2W1MVU1</accession>
<evidence type="ECO:0008006" key="3">
    <source>
        <dbReference type="Google" id="ProtNLM"/>
    </source>
</evidence>
<dbReference type="Pfam" id="PF16271">
    <property type="entry name" value="DUF4924"/>
    <property type="match status" value="1"/>
</dbReference>
<dbReference type="EMBL" id="QKSB01000010">
    <property type="protein sequence ID" value="PZE16219.1"/>
    <property type="molecule type" value="Genomic_DNA"/>
</dbReference>
<comment type="caution">
    <text evidence="1">The sequence shown here is derived from an EMBL/GenBank/DDBJ whole genome shotgun (WGS) entry which is preliminary data.</text>
</comment>
<evidence type="ECO:0000313" key="2">
    <source>
        <dbReference type="Proteomes" id="UP000249248"/>
    </source>
</evidence>
<sequence length="183" mass="20820">MQIAKKTKENNISEYVLYMYQIEDLIRANNLSLDTIVTTILKPQIQDESILDAYKVWYADLIKQMKIEGIQKKGHLSDLNEILMEMSLLHNTLINIIKEPKYLKVFEGALPSLKAFQAKSNAGDINLIEIGFNALYSKIILGLKKQSISEASNEAFKSIATMFGFLAAYYKKMKKGELDFANN</sequence>
<protein>
    <recommendedName>
        <fullName evidence="3">DUF4924 domain-containing protein</fullName>
    </recommendedName>
</protein>
<evidence type="ECO:0000313" key="1">
    <source>
        <dbReference type="EMBL" id="PZE16219.1"/>
    </source>
</evidence>
<dbReference type="OrthoDB" id="1095125at2"/>
<dbReference type="AlphaFoldDB" id="A0A2W1MVU1"/>
<name>A0A2W1MVU1_9FLAO</name>
<reference evidence="1 2" key="1">
    <citation type="submission" date="2018-06" db="EMBL/GenBank/DDBJ databases">
        <title>The draft genome sequence of Crocinitomix sp. SM1701.</title>
        <authorList>
            <person name="Zhang X."/>
        </authorList>
    </citation>
    <scope>NUCLEOTIDE SEQUENCE [LARGE SCALE GENOMIC DNA]</scope>
    <source>
        <strain evidence="1 2">SM1701</strain>
    </source>
</reference>
<gene>
    <name evidence="1" type="ORF">DNU06_13910</name>
</gene>
<dbReference type="InterPro" id="IPR032574">
    <property type="entry name" value="DUF4924"/>
</dbReference>
<dbReference type="RefSeq" id="WP_111064104.1">
    <property type="nucleotide sequence ID" value="NZ_JBHUCU010000037.1"/>
</dbReference>
<dbReference type="Proteomes" id="UP000249248">
    <property type="component" value="Unassembled WGS sequence"/>
</dbReference>
<keyword evidence="2" id="KW-1185">Reference proteome</keyword>
<organism evidence="1 2">
    <name type="scientific">Putridiphycobacter roseus</name>
    <dbReference type="NCBI Taxonomy" id="2219161"/>
    <lineage>
        <taxon>Bacteria</taxon>
        <taxon>Pseudomonadati</taxon>
        <taxon>Bacteroidota</taxon>
        <taxon>Flavobacteriia</taxon>
        <taxon>Flavobacteriales</taxon>
        <taxon>Crocinitomicaceae</taxon>
        <taxon>Putridiphycobacter</taxon>
    </lineage>
</organism>
<proteinExistence type="predicted"/>